<accession>A0A285GU40</accession>
<gene>
    <name evidence="1" type="ORF">SAMN05421748_102451</name>
</gene>
<dbReference type="OrthoDB" id="3288082at2"/>
<dbReference type="RefSeq" id="WP_143234486.1">
    <property type="nucleotide sequence ID" value="NZ_OBDY01000002.1"/>
</dbReference>
<organism evidence="1 2">
    <name type="scientific">Paractinoplanes atraurantiacus</name>
    <dbReference type="NCBI Taxonomy" id="1036182"/>
    <lineage>
        <taxon>Bacteria</taxon>
        <taxon>Bacillati</taxon>
        <taxon>Actinomycetota</taxon>
        <taxon>Actinomycetes</taxon>
        <taxon>Micromonosporales</taxon>
        <taxon>Micromonosporaceae</taxon>
        <taxon>Paractinoplanes</taxon>
    </lineage>
</organism>
<name>A0A285GU40_9ACTN</name>
<reference evidence="1 2" key="1">
    <citation type="submission" date="2017-09" db="EMBL/GenBank/DDBJ databases">
        <authorList>
            <person name="Ehlers B."/>
            <person name="Leendertz F.H."/>
        </authorList>
    </citation>
    <scope>NUCLEOTIDE SEQUENCE [LARGE SCALE GENOMIC DNA]</scope>
    <source>
        <strain evidence="1 2">CGMCC 4.6857</strain>
    </source>
</reference>
<dbReference type="EMBL" id="OBDY01000002">
    <property type="protein sequence ID" value="SNY26036.1"/>
    <property type="molecule type" value="Genomic_DNA"/>
</dbReference>
<protein>
    <submittedName>
        <fullName evidence="1">Uncharacterized protein</fullName>
    </submittedName>
</protein>
<evidence type="ECO:0000313" key="1">
    <source>
        <dbReference type="EMBL" id="SNY26036.1"/>
    </source>
</evidence>
<dbReference type="AlphaFoldDB" id="A0A285GU40"/>
<proteinExistence type="predicted"/>
<keyword evidence="2" id="KW-1185">Reference proteome</keyword>
<dbReference type="Proteomes" id="UP000219612">
    <property type="component" value="Unassembled WGS sequence"/>
</dbReference>
<evidence type="ECO:0000313" key="2">
    <source>
        <dbReference type="Proteomes" id="UP000219612"/>
    </source>
</evidence>
<sequence>MLPHDQDADDLEQFGMPPLSARMLARTVRRDVTDTVCSLLPGVERTTGATWLFVVENLLAMQVRDMVRGREPGIEEPQLYSASFAVGVMFPISQELRRRHDAALPETPLLSCPPTGSLPDVPERLRRLRDVYATAAEEVLSPYGTSASRMLQRESRVDAVIRVMARMDDLSWGSWTAFAAVTAMQHHSDILPVPGRTASEKKGAERDKAEAAGLAFTLSRAITIDTAVGLIARAGVEH</sequence>